<evidence type="ECO:0000256" key="7">
    <source>
        <dbReference type="ARBA" id="ARBA00023328"/>
    </source>
</evidence>
<dbReference type="AlphaFoldDB" id="A0A7K9I4W6"/>
<dbReference type="Proteomes" id="UP000534107">
    <property type="component" value="Unassembled WGS sequence"/>
</dbReference>
<feature type="non-terminal residue" evidence="9">
    <location>
        <position position="278"/>
    </location>
</feature>
<dbReference type="CDD" id="cd23836">
    <property type="entry name" value="DRWD-C_CENP-O"/>
    <property type="match status" value="1"/>
</dbReference>
<evidence type="ECO:0000256" key="4">
    <source>
        <dbReference type="ARBA" id="ARBA00016395"/>
    </source>
</evidence>
<dbReference type="PANTHER" id="PTHR14582">
    <property type="entry name" value="INNER KINETOCHORE SUBUNIT MAL2"/>
    <property type="match status" value="1"/>
</dbReference>
<feature type="non-terminal residue" evidence="9">
    <location>
        <position position="1"/>
    </location>
</feature>
<name>A0A7K9I4W6_9PICI</name>
<keyword evidence="5" id="KW-0158">Chromosome</keyword>
<comment type="subcellular location">
    <subcellularLocation>
        <location evidence="2">Chromosome</location>
        <location evidence="2">Centromere</location>
    </subcellularLocation>
    <subcellularLocation>
        <location evidence="1">Nucleus</location>
    </subcellularLocation>
</comment>
<dbReference type="InterPro" id="IPR018464">
    <property type="entry name" value="CENP-O"/>
</dbReference>
<gene>
    <name evidence="9" type="primary">Cenpo</name>
    <name evidence="9" type="ORF">BUCCAP_R14259</name>
</gene>
<evidence type="ECO:0000256" key="2">
    <source>
        <dbReference type="ARBA" id="ARBA00004584"/>
    </source>
</evidence>
<evidence type="ECO:0000256" key="5">
    <source>
        <dbReference type="ARBA" id="ARBA00022454"/>
    </source>
</evidence>
<sequence>RGKMEEREVHSADGILGHLEALEAEAQEAAVKQEEQEQQQEKMARLQARVQELRLQRDELQAKVKLQQQGQLGEGGIVLDPGQPRAQAVLEWKIKSLKSLLEIFYLTGISAKRSKHGICFSISTAFEGTYLDSYHLELLIQPQVRIHHHSIPIFIPLEQLSKKYLQTNLRSFLALLSHHLNAYVGRRYQADQFQEHFAEQLEGSLQRNSLCNLLVFNYKVAREGKSFLLNARLLYRDPCSTLPSEAIVSCTAEASAALAEVAAAHSALYRQIPLHRAF</sequence>
<comment type="caution">
    <text evidence="9">The sequence shown here is derived from an EMBL/GenBank/DDBJ whole genome shotgun (WGS) entry which is preliminary data.</text>
</comment>
<keyword evidence="7" id="KW-0137">Centromere</keyword>
<comment type="similarity">
    <text evidence="3">Belongs to the CENP-O/MCM21 family.</text>
</comment>
<keyword evidence="6" id="KW-0539">Nucleus</keyword>
<dbReference type="PANTHER" id="PTHR14582:SF1">
    <property type="entry name" value="CENTROMERE PROTEIN O"/>
    <property type="match status" value="1"/>
</dbReference>
<dbReference type="Pfam" id="PF09496">
    <property type="entry name" value="CENP-O"/>
    <property type="match status" value="1"/>
</dbReference>
<protein>
    <recommendedName>
        <fullName evidence="4">Centromere protein O</fullName>
    </recommendedName>
</protein>
<dbReference type="EMBL" id="VWZO01019345">
    <property type="protein sequence ID" value="NXH21147.1"/>
    <property type="molecule type" value="Genomic_DNA"/>
</dbReference>
<reference evidence="9 10" key="1">
    <citation type="submission" date="2019-09" db="EMBL/GenBank/DDBJ databases">
        <title>Bird 10,000 Genomes (B10K) Project - Family phase.</title>
        <authorList>
            <person name="Zhang G."/>
        </authorList>
    </citation>
    <scope>NUCLEOTIDE SEQUENCE [LARGE SCALE GENOMIC DNA]</scope>
    <source>
        <strain evidence="9">B10K-DU-001-16</strain>
        <tissue evidence="9">Muscle</tissue>
    </source>
</reference>
<feature type="coiled-coil region" evidence="8">
    <location>
        <begin position="19"/>
        <end position="70"/>
    </location>
</feature>
<accession>A0A7K9I4W6</accession>
<evidence type="ECO:0000256" key="8">
    <source>
        <dbReference type="SAM" id="Coils"/>
    </source>
</evidence>
<evidence type="ECO:0000313" key="10">
    <source>
        <dbReference type="Proteomes" id="UP000534107"/>
    </source>
</evidence>
<evidence type="ECO:0000256" key="1">
    <source>
        <dbReference type="ARBA" id="ARBA00004123"/>
    </source>
</evidence>
<organism evidence="9 10">
    <name type="scientific">Bucco capensis</name>
    <name type="common">collared puffbird</name>
    <dbReference type="NCBI Taxonomy" id="135168"/>
    <lineage>
        <taxon>Eukaryota</taxon>
        <taxon>Metazoa</taxon>
        <taxon>Chordata</taxon>
        <taxon>Craniata</taxon>
        <taxon>Vertebrata</taxon>
        <taxon>Euteleostomi</taxon>
        <taxon>Archelosauria</taxon>
        <taxon>Archosauria</taxon>
        <taxon>Dinosauria</taxon>
        <taxon>Saurischia</taxon>
        <taxon>Theropoda</taxon>
        <taxon>Coelurosauria</taxon>
        <taxon>Aves</taxon>
        <taxon>Neognathae</taxon>
        <taxon>Neoaves</taxon>
        <taxon>Telluraves</taxon>
        <taxon>Coraciimorphae</taxon>
        <taxon>Piciformes</taxon>
        <taxon>Bucconidae</taxon>
        <taxon>Bucco</taxon>
    </lineage>
</organism>
<dbReference type="GO" id="GO:0005634">
    <property type="term" value="C:nucleus"/>
    <property type="evidence" value="ECO:0007669"/>
    <property type="project" value="UniProtKB-SubCell"/>
</dbReference>
<dbReference type="OrthoDB" id="10050372at2759"/>
<evidence type="ECO:0000256" key="6">
    <source>
        <dbReference type="ARBA" id="ARBA00023242"/>
    </source>
</evidence>
<proteinExistence type="inferred from homology"/>
<keyword evidence="10" id="KW-1185">Reference proteome</keyword>
<keyword evidence="8" id="KW-0175">Coiled coil</keyword>
<dbReference type="GO" id="GO:0031511">
    <property type="term" value="C:Mis6-Sim4 complex"/>
    <property type="evidence" value="ECO:0007669"/>
    <property type="project" value="TreeGrafter"/>
</dbReference>
<evidence type="ECO:0000256" key="3">
    <source>
        <dbReference type="ARBA" id="ARBA00007321"/>
    </source>
</evidence>
<evidence type="ECO:0000313" key="9">
    <source>
        <dbReference type="EMBL" id="NXH21147.1"/>
    </source>
</evidence>
<dbReference type="CDD" id="cd23835">
    <property type="entry name" value="DRWD-N_CENP-O"/>
    <property type="match status" value="1"/>
</dbReference>